<dbReference type="PANTHER" id="PTHR21646">
    <property type="entry name" value="UBIQUITIN CARBOXYL-TERMINAL HYDROLASE"/>
    <property type="match status" value="1"/>
</dbReference>
<keyword evidence="3" id="KW-0507">mRNA processing</keyword>
<dbReference type="GO" id="GO:0004843">
    <property type="term" value="F:cysteine-type deubiquitinase activity"/>
    <property type="evidence" value="ECO:0007669"/>
    <property type="project" value="InterPro"/>
</dbReference>
<dbReference type="EMBL" id="MU853402">
    <property type="protein sequence ID" value="KAK4137478.1"/>
    <property type="molecule type" value="Genomic_DNA"/>
</dbReference>
<feature type="domain" description="USP" evidence="12">
    <location>
        <begin position="196"/>
        <end position="534"/>
    </location>
</feature>
<dbReference type="PANTHER" id="PTHR21646:SF16">
    <property type="entry name" value="U4_U6.U5 TRI-SNRNP-ASSOCIATED PROTEIN 2"/>
    <property type="match status" value="1"/>
</dbReference>
<keyword evidence="4" id="KW-0479">Metal-binding</keyword>
<feature type="region of interest" description="Disordered" evidence="11">
    <location>
        <begin position="1"/>
        <end position="67"/>
    </location>
</feature>
<name>A0AAN6UQR0_9PEZI</name>
<evidence type="ECO:0000256" key="4">
    <source>
        <dbReference type="ARBA" id="ARBA00022723"/>
    </source>
</evidence>
<keyword evidence="9" id="KW-0539">Nucleus</keyword>
<comment type="similarity">
    <text evidence="2">Belongs to the peptidase C19 family.</text>
</comment>
<gene>
    <name evidence="14" type="ORF">BT67DRAFT_414841</name>
</gene>
<evidence type="ECO:0000313" key="14">
    <source>
        <dbReference type="EMBL" id="KAK4137478.1"/>
    </source>
</evidence>
<dbReference type="AlphaFoldDB" id="A0AAN6UQR0"/>
<dbReference type="GO" id="GO:0005681">
    <property type="term" value="C:spliceosomal complex"/>
    <property type="evidence" value="ECO:0007669"/>
    <property type="project" value="UniProtKB-KW"/>
</dbReference>
<feature type="domain" description="UBP-type" evidence="13">
    <location>
        <begin position="74"/>
        <end position="171"/>
    </location>
</feature>
<dbReference type="GO" id="GO:0008270">
    <property type="term" value="F:zinc ion binding"/>
    <property type="evidence" value="ECO:0007669"/>
    <property type="project" value="UniProtKB-KW"/>
</dbReference>
<evidence type="ECO:0000256" key="3">
    <source>
        <dbReference type="ARBA" id="ARBA00022664"/>
    </source>
</evidence>
<dbReference type="Pfam" id="PF02148">
    <property type="entry name" value="zf-UBP"/>
    <property type="match status" value="1"/>
</dbReference>
<keyword evidence="5" id="KW-0747">Spliceosome</keyword>
<dbReference type="InterPro" id="IPR033809">
    <property type="entry name" value="USP39"/>
</dbReference>
<dbReference type="SMART" id="SM00290">
    <property type="entry name" value="ZnF_UBP"/>
    <property type="match status" value="1"/>
</dbReference>
<dbReference type="InterPro" id="IPR001607">
    <property type="entry name" value="Znf_UBP"/>
</dbReference>
<dbReference type="InterPro" id="IPR038765">
    <property type="entry name" value="Papain-like_cys_pep_sf"/>
</dbReference>
<dbReference type="SUPFAM" id="SSF57850">
    <property type="entry name" value="RING/U-box"/>
    <property type="match status" value="1"/>
</dbReference>
<dbReference type="FunFam" id="3.30.40.10:FF:000068">
    <property type="entry name" value="U4/U6.U5 tri-snRNP-associated protein 2"/>
    <property type="match status" value="1"/>
</dbReference>
<comment type="caution">
    <text evidence="14">The sequence shown here is derived from an EMBL/GenBank/DDBJ whole genome shotgun (WGS) entry which is preliminary data.</text>
</comment>
<evidence type="ECO:0000256" key="8">
    <source>
        <dbReference type="ARBA" id="ARBA00023187"/>
    </source>
</evidence>
<evidence type="ECO:0000256" key="9">
    <source>
        <dbReference type="ARBA" id="ARBA00023242"/>
    </source>
</evidence>
<evidence type="ECO:0000256" key="10">
    <source>
        <dbReference type="PROSITE-ProRule" id="PRU00502"/>
    </source>
</evidence>
<accession>A0AAN6UQR0</accession>
<protein>
    <submittedName>
        <fullName evidence="14">Cysteine proteinase</fullName>
    </submittedName>
</protein>
<comment type="subcellular location">
    <subcellularLocation>
        <location evidence="1">Nucleus</location>
    </subcellularLocation>
</comment>
<dbReference type="InterPro" id="IPR001394">
    <property type="entry name" value="Peptidase_C19_UCH"/>
</dbReference>
<keyword evidence="15" id="KW-1185">Reference proteome</keyword>
<dbReference type="CDD" id="cd02669">
    <property type="entry name" value="Peptidase_C19M"/>
    <property type="match status" value="1"/>
</dbReference>
<dbReference type="PROSITE" id="PS50235">
    <property type="entry name" value="USP_3"/>
    <property type="match status" value="1"/>
</dbReference>
<dbReference type="Gene3D" id="3.30.40.10">
    <property type="entry name" value="Zinc/RING finger domain, C3HC4 (zinc finger)"/>
    <property type="match status" value="1"/>
</dbReference>
<dbReference type="GO" id="GO:0000245">
    <property type="term" value="P:spliceosomal complex assembly"/>
    <property type="evidence" value="ECO:0007669"/>
    <property type="project" value="InterPro"/>
</dbReference>
<evidence type="ECO:0000256" key="11">
    <source>
        <dbReference type="SAM" id="MobiDB-lite"/>
    </source>
</evidence>
<dbReference type="InterPro" id="IPR028889">
    <property type="entry name" value="USP"/>
</dbReference>
<proteinExistence type="inferred from homology"/>
<dbReference type="Gene3D" id="3.90.70.10">
    <property type="entry name" value="Cysteine proteinases"/>
    <property type="match status" value="1"/>
</dbReference>
<evidence type="ECO:0000256" key="6">
    <source>
        <dbReference type="ARBA" id="ARBA00022771"/>
    </source>
</evidence>
<dbReference type="Pfam" id="PF00443">
    <property type="entry name" value="UCH"/>
    <property type="match status" value="1"/>
</dbReference>
<evidence type="ECO:0000256" key="2">
    <source>
        <dbReference type="ARBA" id="ARBA00009085"/>
    </source>
</evidence>
<evidence type="ECO:0000259" key="13">
    <source>
        <dbReference type="PROSITE" id="PS50271"/>
    </source>
</evidence>
<sequence>MSKRHASEALEELSGRDSPASKRSRFDDYTLTPVSAQENDEKKGGADNGGADDYSDDEVEEKAPIRQSAPTEGYDDLYLDTIHRNVLDFDFEKLCSVSLSNINVYACLVCGKYYQGRGPKSHAYFHALDEDHHVFINMGTQKVYVLPEGYEVLSKSLDDIKYVSDPRYTRQEVAELDRKQRTSWTLAGKEYTPGFVGMNNIKENDYLNVIVQALSHVAPLRNYLLLDDFSSAPELVKRTSILFRKIWNPRAFKSHVSPHELLQEISLRSNKRFTLTAQSDPVEFLSWFLNNLHLGLGGSKTKPHSSAIQRIFQGKLKVESQAITTARAGHATNPNHRPYFSETASTQTTIARFLLLTLDLPPAPLFQDEQERNIIPQVPLTTILSKYNGLTAQDQPSAPAVRRRYRLVHPLPPFLMLHIKRFSHNKFVSERNPTIVTFDPRGLDLAPYAEPDPAHHPPGEPVWYDLVANVVHEAVRAREDVADSAVGEERKTWKVQVRDKATDEWVVAQDLFVDGIRSELLYLGESYLQIWERRRGPPGRGGG</sequence>
<dbReference type="InterPro" id="IPR050185">
    <property type="entry name" value="Ub_carboxyl-term_hydrolase"/>
</dbReference>
<evidence type="ECO:0000259" key="12">
    <source>
        <dbReference type="PROSITE" id="PS50235"/>
    </source>
</evidence>
<organism evidence="14 15">
    <name type="scientific">Trichocladium antarcticum</name>
    <dbReference type="NCBI Taxonomy" id="1450529"/>
    <lineage>
        <taxon>Eukaryota</taxon>
        <taxon>Fungi</taxon>
        <taxon>Dikarya</taxon>
        <taxon>Ascomycota</taxon>
        <taxon>Pezizomycotina</taxon>
        <taxon>Sordariomycetes</taxon>
        <taxon>Sordariomycetidae</taxon>
        <taxon>Sordariales</taxon>
        <taxon>Chaetomiaceae</taxon>
        <taxon>Trichocladium</taxon>
    </lineage>
</organism>
<reference evidence="14" key="2">
    <citation type="submission" date="2023-05" db="EMBL/GenBank/DDBJ databases">
        <authorList>
            <consortium name="Lawrence Berkeley National Laboratory"/>
            <person name="Steindorff A."/>
            <person name="Hensen N."/>
            <person name="Bonometti L."/>
            <person name="Westerberg I."/>
            <person name="Brannstrom I.O."/>
            <person name="Guillou S."/>
            <person name="Cros-Aarteil S."/>
            <person name="Calhoun S."/>
            <person name="Haridas S."/>
            <person name="Kuo A."/>
            <person name="Mondo S."/>
            <person name="Pangilinan J."/>
            <person name="Riley R."/>
            <person name="Labutti K."/>
            <person name="Andreopoulos B."/>
            <person name="Lipzen A."/>
            <person name="Chen C."/>
            <person name="Yanf M."/>
            <person name="Daum C."/>
            <person name="Ng V."/>
            <person name="Clum A."/>
            <person name="Ohm R."/>
            <person name="Martin F."/>
            <person name="Silar P."/>
            <person name="Natvig D."/>
            <person name="Lalanne C."/>
            <person name="Gautier V."/>
            <person name="Ament-Velasquez S.L."/>
            <person name="Kruys A."/>
            <person name="Hutchinson M.I."/>
            <person name="Powell A.J."/>
            <person name="Barry K."/>
            <person name="Miller A.N."/>
            <person name="Grigoriev I.V."/>
            <person name="Debuchy R."/>
            <person name="Gladieux P."/>
            <person name="Thoren M.H."/>
            <person name="Johannesson H."/>
        </authorList>
    </citation>
    <scope>NUCLEOTIDE SEQUENCE</scope>
    <source>
        <strain evidence="14">CBS 123565</strain>
    </source>
</reference>
<keyword evidence="6 10" id="KW-0863">Zinc-finger</keyword>
<evidence type="ECO:0000256" key="5">
    <source>
        <dbReference type="ARBA" id="ARBA00022728"/>
    </source>
</evidence>
<evidence type="ECO:0000256" key="1">
    <source>
        <dbReference type="ARBA" id="ARBA00004123"/>
    </source>
</evidence>
<dbReference type="GO" id="GO:0016579">
    <property type="term" value="P:protein deubiquitination"/>
    <property type="evidence" value="ECO:0007669"/>
    <property type="project" value="InterPro"/>
</dbReference>
<dbReference type="InterPro" id="IPR013083">
    <property type="entry name" value="Znf_RING/FYVE/PHD"/>
</dbReference>
<evidence type="ECO:0000313" key="15">
    <source>
        <dbReference type="Proteomes" id="UP001304895"/>
    </source>
</evidence>
<dbReference type="Proteomes" id="UP001304895">
    <property type="component" value="Unassembled WGS sequence"/>
</dbReference>
<evidence type="ECO:0000256" key="7">
    <source>
        <dbReference type="ARBA" id="ARBA00022833"/>
    </source>
</evidence>
<dbReference type="PROSITE" id="PS50271">
    <property type="entry name" value="ZF_UBP"/>
    <property type="match status" value="1"/>
</dbReference>
<dbReference type="SUPFAM" id="SSF54001">
    <property type="entry name" value="Cysteine proteinases"/>
    <property type="match status" value="1"/>
</dbReference>
<reference evidence="14" key="1">
    <citation type="journal article" date="2023" name="Mol. Phylogenet. Evol.">
        <title>Genome-scale phylogeny and comparative genomics of the fungal order Sordariales.</title>
        <authorList>
            <person name="Hensen N."/>
            <person name="Bonometti L."/>
            <person name="Westerberg I."/>
            <person name="Brannstrom I.O."/>
            <person name="Guillou S."/>
            <person name="Cros-Aarteil S."/>
            <person name="Calhoun S."/>
            <person name="Haridas S."/>
            <person name="Kuo A."/>
            <person name="Mondo S."/>
            <person name="Pangilinan J."/>
            <person name="Riley R."/>
            <person name="LaButti K."/>
            <person name="Andreopoulos B."/>
            <person name="Lipzen A."/>
            <person name="Chen C."/>
            <person name="Yan M."/>
            <person name="Daum C."/>
            <person name="Ng V."/>
            <person name="Clum A."/>
            <person name="Steindorff A."/>
            <person name="Ohm R.A."/>
            <person name="Martin F."/>
            <person name="Silar P."/>
            <person name="Natvig D.O."/>
            <person name="Lalanne C."/>
            <person name="Gautier V."/>
            <person name="Ament-Velasquez S.L."/>
            <person name="Kruys A."/>
            <person name="Hutchinson M.I."/>
            <person name="Powell A.J."/>
            <person name="Barry K."/>
            <person name="Miller A.N."/>
            <person name="Grigoriev I.V."/>
            <person name="Debuchy R."/>
            <person name="Gladieux P."/>
            <person name="Hiltunen Thoren M."/>
            <person name="Johannesson H."/>
        </authorList>
    </citation>
    <scope>NUCLEOTIDE SEQUENCE</scope>
    <source>
        <strain evidence="14">CBS 123565</strain>
    </source>
</reference>
<keyword evidence="7" id="KW-0862">Zinc</keyword>
<keyword evidence="8" id="KW-0508">mRNA splicing</keyword>